<dbReference type="AlphaFoldDB" id="A0AAJ0A5N3"/>
<dbReference type="GeneID" id="85465867"/>
<evidence type="ECO:0000313" key="3">
    <source>
        <dbReference type="Proteomes" id="UP001224890"/>
    </source>
</evidence>
<feature type="region of interest" description="Disordered" evidence="1">
    <location>
        <begin position="100"/>
        <end position="129"/>
    </location>
</feature>
<reference evidence="2" key="1">
    <citation type="submission" date="2021-06" db="EMBL/GenBank/DDBJ databases">
        <title>Comparative genomics, transcriptomics and evolutionary studies reveal genomic signatures of adaptation to plant cell wall in hemibiotrophic fungi.</title>
        <authorList>
            <consortium name="DOE Joint Genome Institute"/>
            <person name="Baroncelli R."/>
            <person name="Diaz J.F."/>
            <person name="Benocci T."/>
            <person name="Peng M."/>
            <person name="Battaglia E."/>
            <person name="Haridas S."/>
            <person name="Andreopoulos W."/>
            <person name="Labutti K."/>
            <person name="Pangilinan J."/>
            <person name="Floch G.L."/>
            <person name="Makela M.R."/>
            <person name="Henrissat B."/>
            <person name="Grigoriev I.V."/>
            <person name="Crouch J.A."/>
            <person name="De Vries R.P."/>
            <person name="Sukno S.A."/>
            <person name="Thon M.R."/>
        </authorList>
    </citation>
    <scope>NUCLEOTIDE SEQUENCE</scope>
    <source>
        <strain evidence="2">CBS 193.32</strain>
    </source>
</reference>
<accession>A0AAJ0A5N3</accession>
<protein>
    <submittedName>
        <fullName evidence="2">Uncharacterized protein</fullName>
    </submittedName>
</protein>
<dbReference type="Proteomes" id="UP001224890">
    <property type="component" value="Unassembled WGS sequence"/>
</dbReference>
<evidence type="ECO:0000256" key="1">
    <source>
        <dbReference type="SAM" id="MobiDB-lite"/>
    </source>
</evidence>
<evidence type="ECO:0000313" key="2">
    <source>
        <dbReference type="EMBL" id="KAK1656549.1"/>
    </source>
</evidence>
<keyword evidence="3" id="KW-1185">Reference proteome</keyword>
<feature type="compositionally biased region" description="Basic and acidic residues" evidence="1">
    <location>
        <begin position="104"/>
        <end position="113"/>
    </location>
</feature>
<proteinExistence type="predicted"/>
<comment type="caution">
    <text evidence="2">The sequence shown here is derived from an EMBL/GenBank/DDBJ whole genome shotgun (WGS) entry which is preliminary data.</text>
</comment>
<dbReference type="EMBL" id="JAHMHR010000155">
    <property type="protein sequence ID" value="KAK1656549.1"/>
    <property type="molecule type" value="Genomic_DNA"/>
</dbReference>
<name>A0AAJ0A5N3_9PEZI</name>
<sequence>MMPIVAQTISPAEPRLLRPYSNANFRDILGRTTYSCVQGPCSILLRWWFSVPYFASNMAVEYLYEHPRYVGKDKLPENRYNPLDLAEWKTSARRLRSTSPPFRFGDRVDRETSRLGARPKHHPDHWRHGQQFSISTDCDDRHPTANAKKSNPAVWSPDFRQRQTWDGRVQVGCASITIKAIAPDIVHHHLVLDDLPTLIASAVESSLAPPALCFRRTCPNHRPSHRAGRRVTCHMQKPLPIINPLP</sequence>
<gene>
    <name evidence="2" type="ORF">BDP55DRAFT_95164</name>
</gene>
<organism evidence="2 3">
    <name type="scientific">Colletotrichum godetiae</name>
    <dbReference type="NCBI Taxonomy" id="1209918"/>
    <lineage>
        <taxon>Eukaryota</taxon>
        <taxon>Fungi</taxon>
        <taxon>Dikarya</taxon>
        <taxon>Ascomycota</taxon>
        <taxon>Pezizomycotina</taxon>
        <taxon>Sordariomycetes</taxon>
        <taxon>Hypocreomycetidae</taxon>
        <taxon>Glomerellales</taxon>
        <taxon>Glomerellaceae</taxon>
        <taxon>Colletotrichum</taxon>
        <taxon>Colletotrichum acutatum species complex</taxon>
    </lineage>
</organism>
<dbReference type="RefSeq" id="XP_060421313.1">
    <property type="nucleotide sequence ID" value="XM_060581341.1"/>
</dbReference>